<evidence type="ECO:0000313" key="4">
    <source>
        <dbReference type="Proteomes" id="UP001519296"/>
    </source>
</evidence>
<protein>
    <submittedName>
        <fullName evidence="3">Uncharacterized protein</fullName>
    </submittedName>
</protein>
<gene>
    <name evidence="3" type="ORF">C4K46_04030</name>
</gene>
<feature type="compositionally biased region" description="Polar residues" evidence="1">
    <location>
        <begin position="46"/>
        <end position="58"/>
    </location>
</feature>
<dbReference type="RefSeq" id="WP_209627589.1">
    <property type="nucleotide sequence ID" value="NZ_PRDG01000002.1"/>
</dbReference>
<feature type="compositionally biased region" description="Polar residues" evidence="1">
    <location>
        <begin position="133"/>
        <end position="143"/>
    </location>
</feature>
<keyword evidence="2" id="KW-0472">Membrane</keyword>
<keyword evidence="2" id="KW-1133">Transmembrane helix</keyword>
<feature type="compositionally biased region" description="Low complexity" evidence="1">
    <location>
        <begin position="97"/>
        <end position="109"/>
    </location>
</feature>
<proteinExistence type="predicted"/>
<dbReference type="Proteomes" id="UP001519296">
    <property type="component" value="Unassembled WGS sequence"/>
</dbReference>
<feature type="compositionally biased region" description="Low complexity" evidence="1">
    <location>
        <begin position="59"/>
        <end position="75"/>
    </location>
</feature>
<name>A0ABS5B2V9_9STRE</name>
<keyword evidence="4" id="KW-1185">Reference proteome</keyword>
<keyword evidence="2" id="KW-0812">Transmembrane</keyword>
<reference evidence="3 4" key="1">
    <citation type="submission" date="2018-02" db="EMBL/GenBank/DDBJ databases">
        <title>Draft genome sequence of Streptococcus oricebi CCUG 70868T type strain.</title>
        <authorList>
            <person name="Mendez V."/>
            <person name="Salva-Serra F."/>
            <person name="Jaen-Luchoro D."/>
            <person name="Gonzales-Siles L."/>
            <person name="Karlsson R."/>
            <person name="Engstrom-Jakobsson H."/>
            <person name="Busquets A."/>
            <person name="Gomila M."/>
            <person name="Pineiro-Iglesias B."/>
            <person name="Bennasar-Figueras A."/>
            <person name="Seeger M."/>
            <person name="Moore E."/>
        </authorList>
    </citation>
    <scope>NUCLEOTIDE SEQUENCE [LARGE SCALE GENOMIC DNA]</scope>
    <source>
        <strain evidence="3 4">CCUG 70868</strain>
    </source>
</reference>
<dbReference type="EMBL" id="PRDG01000002">
    <property type="protein sequence ID" value="MBP2623105.1"/>
    <property type="molecule type" value="Genomic_DNA"/>
</dbReference>
<comment type="caution">
    <text evidence="3">The sequence shown here is derived from an EMBL/GenBank/DDBJ whole genome shotgun (WGS) entry which is preliminary data.</text>
</comment>
<evidence type="ECO:0000313" key="3">
    <source>
        <dbReference type="EMBL" id="MBP2623105.1"/>
    </source>
</evidence>
<sequence>MSKEKVNNEKMVVVERSPKWWLSLVAGTSLALGLAGGFSLGAVTVRSQQQAVQAGNPSQVNNNGPQDQNGQNQAGPGAGNRPPQDFNGEGNMGPGNGNMPPQGNGNQAGPEGGRSKNKKPANADGTTKEDNSQENNQSKTTNS</sequence>
<organism evidence="3 4">
    <name type="scientific">Streptococcus oricebi</name>
    <dbReference type="NCBI Taxonomy" id="1547447"/>
    <lineage>
        <taxon>Bacteria</taxon>
        <taxon>Bacillati</taxon>
        <taxon>Bacillota</taxon>
        <taxon>Bacilli</taxon>
        <taxon>Lactobacillales</taxon>
        <taxon>Streptococcaceae</taxon>
        <taxon>Streptococcus</taxon>
    </lineage>
</organism>
<accession>A0ABS5B2V9</accession>
<evidence type="ECO:0000256" key="1">
    <source>
        <dbReference type="SAM" id="MobiDB-lite"/>
    </source>
</evidence>
<feature type="region of interest" description="Disordered" evidence="1">
    <location>
        <begin position="46"/>
        <end position="143"/>
    </location>
</feature>
<evidence type="ECO:0000256" key="2">
    <source>
        <dbReference type="SAM" id="Phobius"/>
    </source>
</evidence>
<feature type="transmembrane region" description="Helical" evidence="2">
    <location>
        <begin position="20"/>
        <end position="43"/>
    </location>
</feature>